<organism evidence="3">
    <name type="scientific">Gongylonema pulchrum</name>
    <dbReference type="NCBI Taxonomy" id="637853"/>
    <lineage>
        <taxon>Eukaryota</taxon>
        <taxon>Metazoa</taxon>
        <taxon>Ecdysozoa</taxon>
        <taxon>Nematoda</taxon>
        <taxon>Chromadorea</taxon>
        <taxon>Rhabditida</taxon>
        <taxon>Spirurina</taxon>
        <taxon>Spiruromorpha</taxon>
        <taxon>Spiruroidea</taxon>
        <taxon>Gongylonematidae</taxon>
        <taxon>Gongylonema</taxon>
    </lineage>
</organism>
<keyword evidence="2" id="KW-1185">Reference proteome</keyword>
<dbReference type="Proteomes" id="UP000271098">
    <property type="component" value="Unassembled WGS sequence"/>
</dbReference>
<reference evidence="3" key="1">
    <citation type="submission" date="2016-06" db="UniProtKB">
        <authorList>
            <consortium name="WormBaseParasite"/>
        </authorList>
    </citation>
    <scope>IDENTIFICATION</scope>
</reference>
<dbReference type="EMBL" id="UYRT01000160">
    <property type="protein sequence ID" value="VDK27627.1"/>
    <property type="molecule type" value="Genomic_DNA"/>
</dbReference>
<protein>
    <submittedName>
        <fullName evidence="3">SusD_RagB domain-containing protein</fullName>
    </submittedName>
</protein>
<evidence type="ECO:0000313" key="2">
    <source>
        <dbReference type="Proteomes" id="UP000271098"/>
    </source>
</evidence>
<reference evidence="1 2" key="2">
    <citation type="submission" date="2018-11" db="EMBL/GenBank/DDBJ databases">
        <authorList>
            <consortium name="Pathogen Informatics"/>
        </authorList>
    </citation>
    <scope>NUCLEOTIDE SEQUENCE [LARGE SCALE GENOMIC DNA]</scope>
</reference>
<evidence type="ECO:0000313" key="3">
    <source>
        <dbReference type="WBParaSite" id="GPUH_0000021401-mRNA-1"/>
    </source>
</evidence>
<gene>
    <name evidence="1" type="ORF">GPUH_LOCUS215</name>
</gene>
<dbReference type="AlphaFoldDB" id="A0A183CUS4"/>
<name>A0A183CUS4_9BILA</name>
<dbReference type="WBParaSite" id="GPUH_0000021401-mRNA-1">
    <property type="protein sequence ID" value="GPUH_0000021401-mRNA-1"/>
    <property type="gene ID" value="GPUH_0000021401"/>
</dbReference>
<proteinExistence type="predicted"/>
<sequence>MIFITVPLTTSAKSNRSANPAFGIRYQLGQIIKFLYDNDPLGMLSVYASEEFLRAGAAERVERLKRDFLNKQKGISITGNDVIFLDLNNLKKYENGDAFTEITLWSKIIPDITTRNGYFNSLRTENEELDALDPAAIPNPVSQNHETIEYSGRRFRDQWVGK</sequence>
<accession>A0A183CUS4</accession>
<evidence type="ECO:0000313" key="1">
    <source>
        <dbReference type="EMBL" id="VDK27627.1"/>
    </source>
</evidence>